<dbReference type="Proteomes" id="UP000005205">
    <property type="component" value="Unassembled WGS sequence"/>
</dbReference>
<organism evidence="2 3">
    <name type="scientific">Atta cephalotes</name>
    <name type="common">Leafcutter ant</name>
    <dbReference type="NCBI Taxonomy" id="12957"/>
    <lineage>
        <taxon>Eukaryota</taxon>
        <taxon>Metazoa</taxon>
        <taxon>Ecdysozoa</taxon>
        <taxon>Arthropoda</taxon>
        <taxon>Hexapoda</taxon>
        <taxon>Insecta</taxon>
        <taxon>Pterygota</taxon>
        <taxon>Neoptera</taxon>
        <taxon>Endopterygota</taxon>
        <taxon>Hymenoptera</taxon>
        <taxon>Apocrita</taxon>
        <taxon>Aculeata</taxon>
        <taxon>Formicoidea</taxon>
        <taxon>Formicidae</taxon>
        <taxon>Myrmicinae</taxon>
        <taxon>Atta</taxon>
    </lineage>
</organism>
<dbReference type="EnsemblMetazoa" id="XM_012205413.1">
    <property type="protein sequence ID" value="XP_012060803.1"/>
    <property type="gene ID" value="LOC105624046"/>
</dbReference>
<reference evidence="2" key="2">
    <citation type="submission" date="2016-04" db="UniProtKB">
        <authorList>
            <consortium name="EnsemblMetazoa"/>
        </authorList>
    </citation>
    <scope>IDENTIFICATION</scope>
</reference>
<gene>
    <name evidence="2" type="primary">105624046</name>
</gene>
<dbReference type="KEGG" id="acep:105624046"/>
<feature type="transmembrane region" description="Helical" evidence="1">
    <location>
        <begin position="45"/>
        <end position="63"/>
    </location>
</feature>
<sequence>MRNKYAQLLEDTFIIPFAMQILIATIGMSITLLQRYLRRRNKVFYTHNVFYIGGQFILFFFSFEGQRLIDHSLQIHDKIYKYNVIAYISCILKISQIIMIVMMKSLYPSFLSAGKVYIFSLQFHYILQTSMSYFTVSSSHPFNTLLLPIQLSLNTTYCYVHTSTHRAEDKRNESRIIRPIWSYPGSGPQENHGEGSHREMRFVLWLLTSRRSDEGRNGNLNSCFAKRT</sequence>
<dbReference type="EMBL" id="ADTU01002723">
    <property type="status" value="NOT_ANNOTATED_CDS"/>
    <property type="molecule type" value="Genomic_DNA"/>
</dbReference>
<keyword evidence="1" id="KW-1133">Transmembrane helix</keyword>
<dbReference type="EMBL" id="ADTU01002725">
    <property type="status" value="NOT_ANNOTATED_CDS"/>
    <property type="molecule type" value="Genomic_DNA"/>
</dbReference>
<reference evidence="3" key="1">
    <citation type="journal article" date="2011" name="PLoS Genet.">
        <title>The genome sequence of the leaf-cutter ant Atta cephalotes reveals insights into its obligate symbiotic lifestyle.</title>
        <authorList>
            <person name="Suen G."/>
            <person name="Teiling C."/>
            <person name="Li L."/>
            <person name="Holt C."/>
            <person name="Abouheif E."/>
            <person name="Bornberg-Bauer E."/>
            <person name="Bouffard P."/>
            <person name="Caldera E.J."/>
            <person name="Cash E."/>
            <person name="Cavanaugh A."/>
            <person name="Denas O."/>
            <person name="Elhaik E."/>
            <person name="Fave M.J."/>
            <person name="Gadau J."/>
            <person name="Gibson J.D."/>
            <person name="Graur D."/>
            <person name="Grubbs K.J."/>
            <person name="Hagen D.E."/>
            <person name="Harkins T.T."/>
            <person name="Helmkampf M."/>
            <person name="Hu H."/>
            <person name="Johnson B.R."/>
            <person name="Kim J."/>
            <person name="Marsh S.E."/>
            <person name="Moeller J.A."/>
            <person name="Munoz-Torres M.C."/>
            <person name="Murphy M.C."/>
            <person name="Naughton M.C."/>
            <person name="Nigam S."/>
            <person name="Overson R."/>
            <person name="Rajakumar R."/>
            <person name="Reese J.T."/>
            <person name="Scott J.J."/>
            <person name="Smith C.R."/>
            <person name="Tao S."/>
            <person name="Tsutsui N.D."/>
            <person name="Viljakainen L."/>
            <person name="Wissler L."/>
            <person name="Yandell M.D."/>
            <person name="Zimmer F."/>
            <person name="Taylor J."/>
            <person name="Slater S.C."/>
            <person name="Clifton S.W."/>
            <person name="Warren W.C."/>
            <person name="Elsik C.G."/>
            <person name="Smith C.D."/>
            <person name="Weinstock G.M."/>
            <person name="Gerardo N.M."/>
            <person name="Currie C.R."/>
        </authorList>
    </citation>
    <scope>NUCLEOTIDE SEQUENCE [LARGE SCALE GENOMIC DNA]</scope>
</reference>
<dbReference type="InParanoid" id="A0A158NTE5"/>
<dbReference type="EMBL" id="ADTU01002726">
    <property type="status" value="NOT_ANNOTATED_CDS"/>
    <property type="molecule type" value="Genomic_DNA"/>
</dbReference>
<evidence type="ECO:0000313" key="3">
    <source>
        <dbReference type="Proteomes" id="UP000005205"/>
    </source>
</evidence>
<evidence type="ECO:0000256" key="1">
    <source>
        <dbReference type="SAM" id="Phobius"/>
    </source>
</evidence>
<proteinExistence type="predicted"/>
<feature type="transmembrane region" description="Helical" evidence="1">
    <location>
        <begin position="84"/>
        <end position="103"/>
    </location>
</feature>
<dbReference type="AlphaFoldDB" id="A0A158NTE5"/>
<dbReference type="EMBL" id="ADTU01002724">
    <property type="status" value="NOT_ANNOTATED_CDS"/>
    <property type="molecule type" value="Genomic_DNA"/>
</dbReference>
<protein>
    <submittedName>
        <fullName evidence="2">Uncharacterized protein</fullName>
    </submittedName>
</protein>
<accession>A0A158NTE5</accession>
<keyword evidence="1" id="KW-0472">Membrane</keyword>
<name>A0A158NTE5_ATTCE</name>
<dbReference type="OrthoDB" id="6614360at2759"/>
<keyword evidence="3" id="KW-1185">Reference proteome</keyword>
<keyword evidence="1" id="KW-0812">Transmembrane</keyword>
<feature type="transmembrane region" description="Helical" evidence="1">
    <location>
        <begin position="12"/>
        <end position="33"/>
    </location>
</feature>
<evidence type="ECO:0000313" key="2">
    <source>
        <dbReference type="EnsemblMetazoa" id="XP_012060803.1"/>
    </source>
</evidence>